<dbReference type="EMBL" id="VFSU01000011">
    <property type="protein sequence ID" value="TPE63805.1"/>
    <property type="molecule type" value="Genomic_DNA"/>
</dbReference>
<proteinExistence type="predicted"/>
<dbReference type="Proteomes" id="UP000319897">
    <property type="component" value="Unassembled WGS sequence"/>
</dbReference>
<name>A0A501XTK3_9SPHN</name>
<keyword evidence="3" id="KW-1185">Reference proteome</keyword>
<comment type="caution">
    <text evidence="2">The sequence shown here is derived from an EMBL/GenBank/DDBJ whole genome shotgun (WGS) entry which is preliminary data.</text>
</comment>
<evidence type="ECO:0000313" key="2">
    <source>
        <dbReference type="EMBL" id="TPE63805.1"/>
    </source>
</evidence>
<evidence type="ECO:0000313" key="3">
    <source>
        <dbReference type="Proteomes" id="UP000319897"/>
    </source>
</evidence>
<sequence length="114" mass="12563">MGVLARMIVDRLSEFTHNVAGIIRKSRRPCSRIALKSAALKIGMNLVDNERESGREVQTGAFGVSSRLIQIVTDLHSIPGVGARGAEQMRLEQQLRRDSDRVKSELIGGLRGRP</sequence>
<feature type="compositionally biased region" description="Basic and acidic residues" evidence="1">
    <location>
        <begin position="92"/>
        <end position="104"/>
    </location>
</feature>
<gene>
    <name evidence="2" type="ORF">FJQ54_02870</name>
</gene>
<dbReference type="AlphaFoldDB" id="A0A501XTK3"/>
<accession>A0A501XTK3</accession>
<evidence type="ECO:0000256" key="1">
    <source>
        <dbReference type="SAM" id="MobiDB-lite"/>
    </source>
</evidence>
<reference evidence="2 3" key="1">
    <citation type="submission" date="2019-06" db="EMBL/GenBank/DDBJ databases">
        <authorList>
            <person name="Lee I."/>
            <person name="Jang G.I."/>
            <person name="Hwang C.Y."/>
        </authorList>
    </citation>
    <scope>NUCLEOTIDE SEQUENCE [LARGE SCALE GENOMIC DNA]</scope>
    <source>
        <strain evidence="2 3">PAMC 28131</strain>
    </source>
</reference>
<organism evidence="2 3">
    <name type="scientific">Sandaracinobacter neustonicus</name>
    <dbReference type="NCBI Taxonomy" id="1715348"/>
    <lineage>
        <taxon>Bacteria</taxon>
        <taxon>Pseudomonadati</taxon>
        <taxon>Pseudomonadota</taxon>
        <taxon>Alphaproteobacteria</taxon>
        <taxon>Sphingomonadales</taxon>
        <taxon>Sphingosinicellaceae</taxon>
        <taxon>Sandaracinobacter</taxon>
    </lineage>
</organism>
<feature type="region of interest" description="Disordered" evidence="1">
    <location>
        <begin position="92"/>
        <end position="114"/>
    </location>
</feature>
<protein>
    <submittedName>
        <fullName evidence="2">Uncharacterized protein</fullName>
    </submittedName>
</protein>